<gene>
    <name evidence="1" type="ordered locus">Dtox_2799</name>
</gene>
<dbReference type="KEGG" id="dae:Dtox_2799"/>
<reference evidence="1 2" key="1">
    <citation type="journal article" date="2009" name="Stand. Genomic Sci.">
        <title>Complete genome sequence of Desulfotomaculum acetoxidans type strain (5575).</title>
        <authorList>
            <person name="Spring S."/>
            <person name="Lapidus A."/>
            <person name="Schroder M."/>
            <person name="Gleim D."/>
            <person name="Sims D."/>
            <person name="Meincke L."/>
            <person name="Glavina Del Rio T."/>
            <person name="Tice H."/>
            <person name="Copeland A."/>
            <person name="Cheng J.F."/>
            <person name="Lucas S."/>
            <person name="Chen F."/>
            <person name="Nolan M."/>
            <person name="Bruce D."/>
            <person name="Goodwin L."/>
            <person name="Pitluck S."/>
            <person name="Ivanova N."/>
            <person name="Mavromatis K."/>
            <person name="Mikhailova N."/>
            <person name="Pati A."/>
            <person name="Chen A."/>
            <person name="Palaniappan K."/>
            <person name="Land M."/>
            <person name="Hauser L."/>
            <person name="Chang Y.J."/>
            <person name="Jeffries C.D."/>
            <person name="Chain P."/>
            <person name="Saunders E."/>
            <person name="Brettin T."/>
            <person name="Detter J.C."/>
            <person name="Goker M."/>
            <person name="Bristow J."/>
            <person name="Eisen J.A."/>
            <person name="Markowitz V."/>
            <person name="Hugenholtz P."/>
            <person name="Kyrpides N.C."/>
            <person name="Klenk H.P."/>
            <person name="Han C."/>
        </authorList>
    </citation>
    <scope>NUCLEOTIDE SEQUENCE [LARGE SCALE GENOMIC DNA]</scope>
    <source>
        <strain evidence="2">ATCC 49208 / DSM 771 / VKM B-1644</strain>
    </source>
</reference>
<evidence type="ECO:0000313" key="2">
    <source>
        <dbReference type="Proteomes" id="UP000002217"/>
    </source>
</evidence>
<organism evidence="1 2">
    <name type="scientific">Desulfofarcimen acetoxidans (strain ATCC 49208 / DSM 771 / KCTC 5769 / VKM B-1644 / 5575)</name>
    <name type="common">Desulfotomaculum acetoxidans</name>
    <dbReference type="NCBI Taxonomy" id="485916"/>
    <lineage>
        <taxon>Bacteria</taxon>
        <taxon>Bacillati</taxon>
        <taxon>Bacillota</taxon>
        <taxon>Clostridia</taxon>
        <taxon>Eubacteriales</taxon>
        <taxon>Peptococcaceae</taxon>
        <taxon>Desulfofarcimen</taxon>
    </lineage>
</organism>
<name>C8W1U3_DESAS</name>
<proteinExistence type="predicted"/>
<dbReference type="RefSeq" id="WP_015758257.1">
    <property type="nucleotide sequence ID" value="NC_013216.1"/>
</dbReference>
<dbReference type="EMBL" id="CP001720">
    <property type="protein sequence ID" value="ACV63564.1"/>
    <property type="molecule type" value="Genomic_DNA"/>
</dbReference>
<dbReference type="Proteomes" id="UP000002217">
    <property type="component" value="Chromosome"/>
</dbReference>
<accession>C8W1U3</accession>
<evidence type="ECO:0000313" key="1">
    <source>
        <dbReference type="EMBL" id="ACV63564.1"/>
    </source>
</evidence>
<dbReference type="AlphaFoldDB" id="C8W1U3"/>
<sequence>MRMKVDKLVLDLMIATFSYCMGEKDCKMVSCTENEVTLKLEDNTEITLYAEAA</sequence>
<dbReference type="HOGENOM" id="CLU_3060836_0_0_9"/>
<keyword evidence="2" id="KW-1185">Reference proteome</keyword>
<protein>
    <submittedName>
        <fullName evidence="1">Uncharacterized protein</fullName>
    </submittedName>
</protein>